<dbReference type="Gene3D" id="3.40.250.10">
    <property type="entry name" value="Rhodanese-like domain"/>
    <property type="match status" value="1"/>
</dbReference>
<evidence type="ECO:0000259" key="1">
    <source>
        <dbReference type="PROSITE" id="PS50206"/>
    </source>
</evidence>
<keyword evidence="2" id="KW-0808">Transferase</keyword>
<dbReference type="SUPFAM" id="SSF52821">
    <property type="entry name" value="Rhodanese/Cell cycle control phosphatase"/>
    <property type="match status" value="1"/>
</dbReference>
<proteinExistence type="predicted"/>
<sequence length="121" mass="12259">MTGPAHRPAPQPLVSARTAAGLVADGALLVDVREDDEWAAGHAPDAVHVPLGTITAGQRPTRVPDGVDVVVVCRSGRRSAQAADRLAAAGVVVRDLDGGMQAWQDAGLPVRTDSGAPGTVA</sequence>
<dbReference type="InterPro" id="IPR052367">
    <property type="entry name" value="Thiosulfate_ST/Rhodanese-like"/>
</dbReference>
<gene>
    <name evidence="2" type="ORF">BXY45_11816</name>
</gene>
<keyword evidence="3" id="KW-1185">Reference proteome</keyword>
<dbReference type="PANTHER" id="PTHR45431:SF3">
    <property type="entry name" value="RHODANESE-LIKE DOMAIN-CONTAINING PROTEIN 15, CHLOROPLASTIC"/>
    <property type="match status" value="1"/>
</dbReference>
<dbReference type="PANTHER" id="PTHR45431">
    <property type="entry name" value="RHODANESE-LIKE DOMAIN-CONTAINING PROTEIN 15, CHLOROPLASTIC"/>
    <property type="match status" value="1"/>
</dbReference>
<dbReference type="Proteomes" id="UP000245469">
    <property type="component" value="Unassembled WGS sequence"/>
</dbReference>
<name>A0A316A4M4_9ACTN</name>
<dbReference type="GO" id="GO:0016740">
    <property type="term" value="F:transferase activity"/>
    <property type="evidence" value="ECO:0007669"/>
    <property type="project" value="UniProtKB-KW"/>
</dbReference>
<feature type="domain" description="Rhodanese" evidence="1">
    <location>
        <begin position="23"/>
        <end position="112"/>
    </location>
</feature>
<evidence type="ECO:0000313" key="3">
    <source>
        <dbReference type="Proteomes" id="UP000245469"/>
    </source>
</evidence>
<comment type="caution">
    <text evidence="2">The sequence shown here is derived from an EMBL/GenBank/DDBJ whole genome shotgun (WGS) entry which is preliminary data.</text>
</comment>
<dbReference type="PROSITE" id="PS50206">
    <property type="entry name" value="RHODANESE_3"/>
    <property type="match status" value="1"/>
</dbReference>
<evidence type="ECO:0000313" key="2">
    <source>
        <dbReference type="EMBL" id="PWJ52645.1"/>
    </source>
</evidence>
<dbReference type="SMART" id="SM00450">
    <property type="entry name" value="RHOD"/>
    <property type="match status" value="1"/>
</dbReference>
<dbReference type="RefSeq" id="WP_109775138.1">
    <property type="nucleotide sequence ID" value="NZ_QGDQ01000018.1"/>
</dbReference>
<dbReference type="Pfam" id="PF00581">
    <property type="entry name" value="Rhodanese"/>
    <property type="match status" value="1"/>
</dbReference>
<accession>A0A316A4M4</accession>
<protein>
    <submittedName>
        <fullName evidence="2">Rhodanese-related sulfurtransferase</fullName>
    </submittedName>
</protein>
<dbReference type="CDD" id="cd00158">
    <property type="entry name" value="RHOD"/>
    <property type="match status" value="1"/>
</dbReference>
<dbReference type="InterPro" id="IPR001763">
    <property type="entry name" value="Rhodanese-like_dom"/>
</dbReference>
<organism evidence="2 3">
    <name type="scientific">Quadrisphaera granulorum</name>
    <dbReference type="NCBI Taxonomy" id="317664"/>
    <lineage>
        <taxon>Bacteria</taxon>
        <taxon>Bacillati</taxon>
        <taxon>Actinomycetota</taxon>
        <taxon>Actinomycetes</taxon>
        <taxon>Kineosporiales</taxon>
        <taxon>Kineosporiaceae</taxon>
        <taxon>Quadrisphaera</taxon>
    </lineage>
</organism>
<dbReference type="EMBL" id="QGDQ01000018">
    <property type="protein sequence ID" value="PWJ52645.1"/>
    <property type="molecule type" value="Genomic_DNA"/>
</dbReference>
<dbReference type="AlphaFoldDB" id="A0A316A4M4"/>
<dbReference type="InterPro" id="IPR036873">
    <property type="entry name" value="Rhodanese-like_dom_sf"/>
</dbReference>
<reference evidence="2 3" key="1">
    <citation type="submission" date="2018-03" db="EMBL/GenBank/DDBJ databases">
        <title>Genomic Encyclopedia of Archaeal and Bacterial Type Strains, Phase II (KMG-II): from individual species to whole genera.</title>
        <authorList>
            <person name="Goeker M."/>
        </authorList>
    </citation>
    <scope>NUCLEOTIDE SEQUENCE [LARGE SCALE GENOMIC DNA]</scope>
    <source>
        <strain evidence="2 3">DSM 44889</strain>
    </source>
</reference>